<dbReference type="PANTHER" id="PTHR48475">
    <property type="entry name" value="RIBONUCLEASE H"/>
    <property type="match status" value="1"/>
</dbReference>
<evidence type="ECO:0000313" key="3">
    <source>
        <dbReference type="Proteomes" id="UP001454036"/>
    </source>
</evidence>
<dbReference type="Gene3D" id="3.30.420.10">
    <property type="entry name" value="Ribonuclease H-like superfamily/Ribonuclease H"/>
    <property type="match status" value="1"/>
</dbReference>
<evidence type="ECO:0000259" key="1">
    <source>
        <dbReference type="PROSITE" id="PS50994"/>
    </source>
</evidence>
<dbReference type="SUPFAM" id="SSF53098">
    <property type="entry name" value="Ribonuclease H-like"/>
    <property type="match status" value="1"/>
</dbReference>
<feature type="domain" description="Integrase catalytic" evidence="1">
    <location>
        <begin position="122"/>
        <end position="186"/>
    </location>
</feature>
<dbReference type="EMBL" id="BAABME010001170">
    <property type="protein sequence ID" value="GAA0147993.1"/>
    <property type="molecule type" value="Genomic_DNA"/>
</dbReference>
<organism evidence="2 3">
    <name type="scientific">Lithospermum erythrorhizon</name>
    <name type="common">Purple gromwell</name>
    <name type="synonym">Lithospermum officinale var. erythrorhizon</name>
    <dbReference type="NCBI Taxonomy" id="34254"/>
    <lineage>
        <taxon>Eukaryota</taxon>
        <taxon>Viridiplantae</taxon>
        <taxon>Streptophyta</taxon>
        <taxon>Embryophyta</taxon>
        <taxon>Tracheophyta</taxon>
        <taxon>Spermatophyta</taxon>
        <taxon>Magnoliopsida</taxon>
        <taxon>eudicotyledons</taxon>
        <taxon>Gunneridae</taxon>
        <taxon>Pentapetalae</taxon>
        <taxon>asterids</taxon>
        <taxon>lamiids</taxon>
        <taxon>Boraginales</taxon>
        <taxon>Boraginaceae</taxon>
        <taxon>Boraginoideae</taxon>
        <taxon>Lithospermeae</taxon>
        <taxon>Lithospermum</taxon>
    </lineage>
</organism>
<dbReference type="PANTHER" id="PTHR48475:SF2">
    <property type="entry name" value="RIBONUCLEASE H"/>
    <property type="match status" value="1"/>
</dbReference>
<dbReference type="AlphaFoldDB" id="A0AAV3PCW5"/>
<proteinExistence type="predicted"/>
<dbReference type="PROSITE" id="PS50994">
    <property type="entry name" value="INTEGRASE"/>
    <property type="match status" value="1"/>
</dbReference>
<gene>
    <name evidence="2" type="ORF">LIER_07553</name>
</gene>
<accession>A0AAV3PCW5</accession>
<keyword evidence="3" id="KW-1185">Reference proteome</keyword>
<protein>
    <recommendedName>
        <fullName evidence="1">Integrase catalytic domain-containing protein</fullName>
    </recommendedName>
</protein>
<dbReference type="GO" id="GO:0015074">
    <property type="term" value="P:DNA integration"/>
    <property type="evidence" value="ECO:0007669"/>
    <property type="project" value="InterPro"/>
</dbReference>
<dbReference type="InterPro" id="IPR012337">
    <property type="entry name" value="RNaseH-like_sf"/>
</dbReference>
<reference evidence="2 3" key="1">
    <citation type="submission" date="2024-01" db="EMBL/GenBank/DDBJ databases">
        <title>The complete chloroplast genome sequence of Lithospermum erythrorhizon: insights into the phylogenetic relationship among Boraginaceae species and the maternal lineages of purple gromwells.</title>
        <authorList>
            <person name="Okada T."/>
            <person name="Watanabe K."/>
        </authorList>
    </citation>
    <scope>NUCLEOTIDE SEQUENCE [LARGE SCALE GENOMIC DNA]</scope>
</reference>
<evidence type="ECO:0000313" key="2">
    <source>
        <dbReference type="EMBL" id="GAA0147993.1"/>
    </source>
</evidence>
<comment type="caution">
    <text evidence="2">The sequence shown here is derived from an EMBL/GenBank/DDBJ whole genome shotgun (WGS) entry which is preliminary data.</text>
</comment>
<sequence length="186" mass="21681">MARGFGQTIFQHVPRAQNEEANSLSQLTTIYYDEFPKEVYMESRDQPSYEEKVLSSVLEEPHDWRTPIVKYLTTRKLPSDRLEAKKMHKFHMYQGELYKKLVEGLLLLCVSADNIPNVLFEVHNDNGPQFEESVLAEFCEKYGIERRLSPVYYPQANGEVEVMNRIVFSWLKKNMVQTGANKGAWP</sequence>
<dbReference type="InterPro" id="IPR036397">
    <property type="entry name" value="RNaseH_sf"/>
</dbReference>
<dbReference type="InterPro" id="IPR001584">
    <property type="entry name" value="Integrase_cat-core"/>
</dbReference>
<dbReference type="Proteomes" id="UP001454036">
    <property type="component" value="Unassembled WGS sequence"/>
</dbReference>
<name>A0AAV3PCW5_LITER</name>
<dbReference type="GO" id="GO:0003676">
    <property type="term" value="F:nucleic acid binding"/>
    <property type="evidence" value="ECO:0007669"/>
    <property type="project" value="InterPro"/>
</dbReference>